<dbReference type="EMBL" id="SPLM01000146">
    <property type="protein sequence ID" value="TMW55859.1"/>
    <property type="molecule type" value="Genomic_DNA"/>
</dbReference>
<organism evidence="2 3">
    <name type="scientific">Pythium oligandrum</name>
    <name type="common">Mycoparasitic fungus</name>
    <dbReference type="NCBI Taxonomy" id="41045"/>
    <lineage>
        <taxon>Eukaryota</taxon>
        <taxon>Sar</taxon>
        <taxon>Stramenopiles</taxon>
        <taxon>Oomycota</taxon>
        <taxon>Peronosporomycetes</taxon>
        <taxon>Pythiales</taxon>
        <taxon>Pythiaceae</taxon>
        <taxon>Pythium</taxon>
    </lineage>
</organism>
<evidence type="ECO:0000313" key="2">
    <source>
        <dbReference type="EMBL" id="TMW55859.1"/>
    </source>
</evidence>
<feature type="compositionally biased region" description="Polar residues" evidence="1">
    <location>
        <begin position="279"/>
        <end position="299"/>
    </location>
</feature>
<feature type="region of interest" description="Disordered" evidence="1">
    <location>
        <begin position="279"/>
        <end position="325"/>
    </location>
</feature>
<comment type="caution">
    <text evidence="2">The sequence shown here is derived from an EMBL/GenBank/DDBJ whole genome shotgun (WGS) entry which is preliminary data.</text>
</comment>
<evidence type="ECO:0000313" key="3">
    <source>
        <dbReference type="Proteomes" id="UP000794436"/>
    </source>
</evidence>
<dbReference type="OrthoDB" id="128235at2759"/>
<proteinExistence type="predicted"/>
<evidence type="ECO:0000256" key="1">
    <source>
        <dbReference type="SAM" id="MobiDB-lite"/>
    </source>
</evidence>
<feature type="region of interest" description="Disordered" evidence="1">
    <location>
        <begin position="370"/>
        <end position="444"/>
    </location>
</feature>
<accession>A0A8K1FCI2</accession>
<protein>
    <submittedName>
        <fullName evidence="2">Uncharacterized protein</fullName>
    </submittedName>
</protein>
<feature type="compositionally biased region" description="Low complexity" evidence="1">
    <location>
        <begin position="312"/>
        <end position="325"/>
    </location>
</feature>
<gene>
    <name evidence="2" type="ORF">Poli38472_008507</name>
</gene>
<feature type="compositionally biased region" description="Polar residues" evidence="1">
    <location>
        <begin position="386"/>
        <end position="397"/>
    </location>
</feature>
<keyword evidence="3" id="KW-1185">Reference proteome</keyword>
<sequence length="444" mass="49026">MRRLNGLISPTYTYYYWGASSMWRQAYETAANGGEASDQSGKSPVERFLDVVLHETKDAVAQEDARKTVWRELAQELLVPMNELQGVVFNKSPPDTRVRVLQLQVVCRLLFHSTALTKPKTKKKKSKAKTKKAAAKDPLSELRALLDRLALLLDAANPVSIGEGDEEHSPFHHFLIEVLEWRLGKVMPDVFRLLREEYELTEETEPTPAMLALQTAFAPKIALETKPETPDSSASILSALKDERPSKKRSLGEANQGFNQVLLPGQLQRSQSLVSRRQLFPGQNSKLARPSSASSLTGRSHSDPKRTELTRSASVSSTSSKTSLTSLAAATKKAKVSRTPSTGSGSVPLLLRNVDQKLMPRRTMTQLFSTAAPGAPAPSTRIPPKSTVQRSSASMTKGNVVMRTPDRPQRVSRQQQKRILIEASPPLRNPFAGRTRRPGPNLPQ</sequence>
<feature type="compositionally biased region" description="Basic and acidic residues" evidence="1">
    <location>
        <begin position="300"/>
        <end position="309"/>
    </location>
</feature>
<name>A0A8K1FCI2_PYTOL</name>
<dbReference type="AlphaFoldDB" id="A0A8K1FCI2"/>
<dbReference type="Proteomes" id="UP000794436">
    <property type="component" value="Unassembled WGS sequence"/>
</dbReference>
<reference evidence="2" key="1">
    <citation type="submission" date="2019-03" db="EMBL/GenBank/DDBJ databases">
        <title>Long read genome sequence of the mycoparasitic Pythium oligandrum ATCC 38472 isolated from sugarbeet rhizosphere.</title>
        <authorList>
            <person name="Gaulin E."/>
        </authorList>
    </citation>
    <scope>NUCLEOTIDE SEQUENCE</scope>
    <source>
        <strain evidence="2">ATCC 38472_TT</strain>
    </source>
</reference>